<reference evidence="1" key="2">
    <citation type="submission" date="2013-11" db="EMBL/GenBank/DDBJ databases">
        <title>The Genome Sequence of Phytophthora parasitica CJ02B3.</title>
        <authorList>
            <consortium name="The Broad Institute Genomics Platform"/>
            <person name="Russ C."/>
            <person name="Tyler B."/>
            <person name="Panabieres F."/>
            <person name="Shan W."/>
            <person name="Tripathy S."/>
            <person name="Grunwald N."/>
            <person name="Machado M."/>
            <person name="Johnson C.S."/>
            <person name="Arredondo F."/>
            <person name="Hong C."/>
            <person name="Coffey M."/>
            <person name="Young S.K."/>
            <person name="Zeng Q."/>
            <person name="Gargeya S."/>
            <person name="Fitzgerald M."/>
            <person name="Abouelleil A."/>
            <person name="Alvarado L."/>
            <person name="Chapman S.B."/>
            <person name="Gainer-Dewar J."/>
            <person name="Goldberg J."/>
            <person name="Griggs A."/>
            <person name="Gujja S."/>
            <person name="Hansen M."/>
            <person name="Howarth C."/>
            <person name="Imamovic A."/>
            <person name="Ireland A."/>
            <person name="Larimer J."/>
            <person name="McCowan C."/>
            <person name="Murphy C."/>
            <person name="Pearson M."/>
            <person name="Poon T.W."/>
            <person name="Priest M."/>
            <person name="Roberts A."/>
            <person name="Saif S."/>
            <person name="Shea T."/>
            <person name="Sykes S."/>
            <person name="Wortman J."/>
            <person name="Nusbaum C."/>
            <person name="Birren B."/>
        </authorList>
    </citation>
    <scope>NUCLEOTIDE SEQUENCE [LARGE SCALE GENOMIC DNA]</scope>
    <source>
        <strain evidence="1">CJ02B3</strain>
    </source>
</reference>
<dbReference type="Proteomes" id="UP000053236">
    <property type="component" value="Unassembled WGS sequence"/>
</dbReference>
<dbReference type="EMBL" id="KI678257">
    <property type="protein sequence ID" value="ETL99692.1"/>
    <property type="molecule type" value="Genomic_DNA"/>
</dbReference>
<evidence type="ECO:0000313" key="1">
    <source>
        <dbReference type="EMBL" id="ETK93147.1"/>
    </source>
</evidence>
<reference evidence="2" key="1">
    <citation type="submission" date="2013-11" db="EMBL/GenBank/DDBJ databases">
        <title>The Genome Sequence of Phytophthora parasitica CHvinca01.</title>
        <authorList>
            <consortium name="The Broad Institute Genomics Platform"/>
            <person name="Russ C."/>
            <person name="Tyler B."/>
            <person name="Panabieres F."/>
            <person name="Shan W."/>
            <person name="Tripathy S."/>
            <person name="Grunwald N."/>
            <person name="Machado M."/>
            <person name="Johnson C.S."/>
            <person name="Arredondo F."/>
            <person name="Hong C."/>
            <person name="Coffey M."/>
            <person name="Young S.K."/>
            <person name="Zeng Q."/>
            <person name="Gargeya S."/>
            <person name="Fitzgerald M."/>
            <person name="Abouelleil A."/>
            <person name="Alvarado L."/>
            <person name="Chapman S.B."/>
            <person name="Gainer-Dewar J."/>
            <person name="Goldberg J."/>
            <person name="Griggs A."/>
            <person name="Gujja S."/>
            <person name="Hansen M."/>
            <person name="Howarth C."/>
            <person name="Imamovic A."/>
            <person name="Ireland A."/>
            <person name="Larimer J."/>
            <person name="McCowan C."/>
            <person name="Murphy C."/>
            <person name="Pearson M."/>
            <person name="Poon T.W."/>
            <person name="Priest M."/>
            <person name="Roberts A."/>
            <person name="Saif S."/>
            <person name="Shea T."/>
            <person name="Sykes S."/>
            <person name="Wortman J."/>
            <person name="Nusbaum C."/>
            <person name="Birren B."/>
        </authorList>
    </citation>
    <scope>NUCLEOTIDE SEQUENCE [LARGE SCALE GENOMIC DNA]</scope>
    <source>
        <strain evidence="2">CHvinca01</strain>
    </source>
</reference>
<dbReference type="AlphaFoldDB" id="W2LQJ4"/>
<dbReference type="EMBL" id="KI684990">
    <property type="protein sequence ID" value="ETK93147.1"/>
    <property type="molecule type" value="Genomic_DNA"/>
</dbReference>
<name>W2LQJ4_PHYNI</name>
<dbReference type="Proteomes" id="UP000054423">
    <property type="component" value="Unassembled WGS sequence"/>
</dbReference>
<sequence length="57" mass="6348">MKTQNGFNKLRLLQLALNSAIQNIQKCYRHAGGFAVMVDTSPEIAQPLNSEDIDTSR</sequence>
<gene>
    <name evidence="1" type="ORF">L915_03626</name>
    <name evidence="2" type="ORF">L917_03490</name>
</gene>
<protein>
    <submittedName>
        <fullName evidence="2">Uncharacterized protein</fullName>
    </submittedName>
</protein>
<proteinExistence type="predicted"/>
<organism evidence="2">
    <name type="scientific">Phytophthora nicotianae</name>
    <name type="common">Potato buckeye rot agent</name>
    <name type="synonym">Phytophthora parasitica</name>
    <dbReference type="NCBI Taxonomy" id="4792"/>
    <lineage>
        <taxon>Eukaryota</taxon>
        <taxon>Sar</taxon>
        <taxon>Stramenopiles</taxon>
        <taxon>Oomycota</taxon>
        <taxon>Peronosporomycetes</taxon>
        <taxon>Peronosporales</taxon>
        <taxon>Peronosporaceae</taxon>
        <taxon>Phytophthora</taxon>
    </lineage>
</organism>
<accession>W2LQJ4</accession>
<evidence type="ECO:0000313" key="2">
    <source>
        <dbReference type="EMBL" id="ETL99692.1"/>
    </source>
</evidence>